<keyword evidence="3" id="KW-1185">Reference proteome</keyword>
<comment type="caution">
    <text evidence="2">The sequence shown here is derived from an EMBL/GenBank/DDBJ whole genome shotgun (WGS) entry which is preliminary data.</text>
</comment>
<evidence type="ECO:0000313" key="3">
    <source>
        <dbReference type="Proteomes" id="UP001597083"/>
    </source>
</evidence>
<evidence type="ECO:0000256" key="1">
    <source>
        <dbReference type="SAM" id="MobiDB-lite"/>
    </source>
</evidence>
<organism evidence="2 3">
    <name type="scientific">Actinomadura adrarensis</name>
    <dbReference type="NCBI Taxonomy" id="1819600"/>
    <lineage>
        <taxon>Bacteria</taxon>
        <taxon>Bacillati</taxon>
        <taxon>Actinomycetota</taxon>
        <taxon>Actinomycetes</taxon>
        <taxon>Streptosporangiales</taxon>
        <taxon>Thermomonosporaceae</taxon>
        <taxon>Actinomadura</taxon>
    </lineage>
</organism>
<dbReference type="Proteomes" id="UP001597083">
    <property type="component" value="Unassembled WGS sequence"/>
</dbReference>
<evidence type="ECO:0000313" key="2">
    <source>
        <dbReference type="EMBL" id="MFD0856654.1"/>
    </source>
</evidence>
<sequence>MGSRAGYAVVQDRSTRLFYAHYGAPYLHLDLLPGPEPVTRYFRGLREIAYPLDDGWAEGAAVLDHDRKRLVFYTEHIETYAEHAAVMSVLAGTWPGWQVSYAYDGMADVAAATGNDPSLVRPVVPVPDIEWVEPAERRDRFIHCLVTTRDEAGVRAYALQNHGREVYDLGPELFVRLGPLEPVSECWCIPYTGFHFDLTTRTAGLWTFDSLDGRLQHLDARWPDWRWEFWENRYQEHSSRTNGTVTFPEPDLRTAYTDLRHRYEEYFNSPEDPEHTRLRALLDKRAAGPLSKYPSPPQCVTERRQSATS</sequence>
<dbReference type="EMBL" id="JBHTIR010004209">
    <property type="protein sequence ID" value="MFD0856654.1"/>
    <property type="molecule type" value="Genomic_DNA"/>
</dbReference>
<accession>A0ABW3CSX5</accession>
<reference evidence="3" key="1">
    <citation type="journal article" date="2019" name="Int. J. Syst. Evol. Microbiol.">
        <title>The Global Catalogue of Microorganisms (GCM) 10K type strain sequencing project: providing services to taxonomists for standard genome sequencing and annotation.</title>
        <authorList>
            <consortium name="The Broad Institute Genomics Platform"/>
            <consortium name="The Broad Institute Genome Sequencing Center for Infectious Disease"/>
            <person name="Wu L."/>
            <person name="Ma J."/>
        </authorList>
    </citation>
    <scope>NUCLEOTIDE SEQUENCE [LARGE SCALE GENOMIC DNA]</scope>
    <source>
        <strain evidence="3">JCM 31696</strain>
    </source>
</reference>
<gene>
    <name evidence="2" type="ORF">ACFQ07_30765</name>
</gene>
<name>A0ABW3CSX5_9ACTN</name>
<proteinExistence type="predicted"/>
<protein>
    <submittedName>
        <fullName evidence="2">Uncharacterized protein</fullName>
    </submittedName>
</protein>
<feature type="region of interest" description="Disordered" evidence="1">
    <location>
        <begin position="287"/>
        <end position="309"/>
    </location>
</feature>